<evidence type="ECO:0000256" key="1">
    <source>
        <dbReference type="SAM" id="MobiDB-lite"/>
    </source>
</evidence>
<reference evidence="2" key="1">
    <citation type="submission" date="2022-11" db="EMBL/GenBank/DDBJ databases">
        <title>Centuries of genome instability and evolution in soft-shell clam transmissible cancer (bioRxiv).</title>
        <authorList>
            <person name="Hart S.F.M."/>
            <person name="Yonemitsu M.A."/>
            <person name="Giersch R.M."/>
            <person name="Beal B.F."/>
            <person name="Arriagada G."/>
            <person name="Davis B.W."/>
            <person name="Ostrander E.A."/>
            <person name="Goff S.P."/>
            <person name="Metzger M.J."/>
        </authorList>
    </citation>
    <scope>NUCLEOTIDE SEQUENCE</scope>
    <source>
        <strain evidence="2">MELC-2E11</strain>
        <tissue evidence="2">Siphon/mantle</tissue>
    </source>
</reference>
<keyword evidence="3" id="KW-1185">Reference proteome</keyword>
<proteinExistence type="predicted"/>
<feature type="region of interest" description="Disordered" evidence="1">
    <location>
        <begin position="1"/>
        <end position="25"/>
    </location>
</feature>
<sequence length="171" mass="19830">MAEEEGDTKFVSKLDDASKQKCRDELNERNPADTLIAVQTLRQWVKEQDWLRTPTGKMDIKLIKDIGLDIFYKMSCLFYDWLTLDENVQANGVHALPVRTKSMNAYNEPAFFDVVYAFFSPFLSKKLKERVATPEFRRYVRELSSGKYGVDKNRIPAKSEAEGSYRKLNVD</sequence>
<feature type="compositionally biased region" description="Basic and acidic residues" evidence="1">
    <location>
        <begin position="7"/>
        <end position="25"/>
    </location>
</feature>
<evidence type="ECO:0000313" key="3">
    <source>
        <dbReference type="Proteomes" id="UP001164746"/>
    </source>
</evidence>
<protein>
    <submittedName>
        <fullName evidence="2">Uncharacterized protein</fullName>
    </submittedName>
</protein>
<dbReference type="SUPFAM" id="SSF52087">
    <property type="entry name" value="CRAL/TRIO domain"/>
    <property type="match status" value="1"/>
</dbReference>
<organism evidence="2 3">
    <name type="scientific">Mya arenaria</name>
    <name type="common">Soft-shell clam</name>
    <dbReference type="NCBI Taxonomy" id="6604"/>
    <lineage>
        <taxon>Eukaryota</taxon>
        <taxon>Metazoa</taxon>
        <taxon>Spiralia</taxon>
        <taxon>Lophotrochozoa</taxon>
        <taxon>Mollusca</taxon>
        <taxon>Bivalvia</taxon>
        <taxon>Autobranchia</taxon>
        <taxon>Heteroconchia</taxon>
        <taxon>Euheterodonta</taxon>
        <taxon>Imparidentia</taxon>
        <taxon>Neoheterodontei</taxon>
        <taxon>Myida</taxon>
        <taxon>Myoidea</taxon>
        <taxon>Myidae</taxon>
        <taxon>Mya</taxon>
    </lineage>
</organism>
<accession>A0ABY7F048</accession>
<dbReference type="Proteomes" id="UP001164746">
    <property type="component" value="Chromosome 9"/>
</dbReference>
<gene>
    <name evidence="2" type="ORF">MAR_005658</name>
</gene>
<dbReference type="EMBL" id="CP111020">
    <property type="protein sequence ID" value="WAR15553.1"/>
    <property type="molecule type" value="Genomic_DNA"/>
</dbReference>
<evidence type="ECO:0000313" key="2">
    <source>
        <dbReference type="EMBL" id="WAR15553.1"/>
    </source>
</evidence>
<name>A0ABY7F048_MYAAR</name>
<dbReference type="Gene3D" id="3.40.525.10">
    <property type="entry name" value="CRAL-TRIO lipid binding domain"/>
    <property type="match status" value="1"/>
</dbReference>
<dbReference type="InterPro" id="IPR036865">
    <property type="entry name" value="CRAL-TRIO_dom_sf"/>
</dbReference>